<keyword evidence="1" id="KW-0812">Transmembrane</keyword>
<keyword evidence="1" id="KW-1133">Transmembrane helix</keyword>
<evidence type="ECO:0000313" key="2">
    <source>
        <dbReference type="EMBL" id="ADE77420.1"/>
    </source>
</evidence>
<dbReference type="EMBL" id="BT124147">
    <property type="protein sequence ID" value="ADE77420.1"/>
    <property type="molecule type" value="mRNA"/>
</dbReference>
<feature type="transmembrane region" description="Helical" evidence="1">
    <location>
        <begin position="21"/>
        <end position="43"/>
    </location>
</feature>
<evidence type="ECO:0000256" key="1">
    <source>
        <dbReference type="SAM" id="Phobius"/>
    </source>
</evidence>
<sequence>MGLLPYQPRVGTWGRTLLHKGCGLSFLVIFQLSIILSSSGVIFCHEQGCRTQPFLLLWCDLQAALNIVCIKVT</sequence>
<keyword evidence="1" id="KW-0472">Membrane</keyword>
<organism evidence="2">
    <name type="scientific">Picea sitchensis</name>
    <name type="common">Sitka spruce</name>
    <name type="synonym">Pinus sitchensis</name>
    <dbReference type="NCBI Taxonomy" id="3332"/>
    <lineage>
        <taxon>Eukaryota</taxon>
        <taxon>Viridiplantae</taxon>
        <taxon>Streptophyta</taxon>
        <taxon>Embryophyta</taxon>
        <taxon>Tracheophyta</taxon>
        <taxon>Spermatophyta</taxon>
        <taxon>Pinopsida</taxon>
        <taxon>Pinidae</taxon>
        <taxon>Conifers I</taxon>
        <taxon>Pinales</taxon>
        <taxon>Pinaceae</taxon>
        <taxon>Picea</taxon>
    </lineage>
</organism>
<reference evidence="2" key="1">
    <citation type="submission" date="2010-04" db="EMBL/GenBank/DDBJ databases">
        <authorList>
            <person name="Reid K.E."/>
            <person name="Liao N."/>
            <person name="Chan S."/>
            <person name="Docking R."/>
            <person name="Taylor G."/>
            <person name="Moore R."/>
            <person name="Mayo M."/>
            <person name="Munro S."/>
            <person name="King J."/>
            <person name="Yanchuk A."/>
            <person name="Holt R."/>
            <person name="Jones S."/>
            <person name="Marra M."/>
            <person name="Ritland C.E."/>
            <person name="Ritland K."/>
            <person name="Bohlmann J."/>
        </authorList>
    </citation>
    <scope>NUCLEOTIDE SEQUENCE</scope>
    <source>
        <tissue evidence="2">Bud</tissue>
    </source>
</reference>
<proteinExistence type="evidence at transcript level"/>
<protein>
    <submittedName>
        <fullName evidence="2">Uncharacterized protein</fullName>
    </submittedName>
</protein>
<dbReference type="AlphaFoldDB" id="D5AD01"/>
<name>D5AD01_PICSI</name>
<accession>D5AD01</accession>